<dbReference type="RefSeq" id="WP_142569710.1">
    <property type="nucleotide sequence ID" value="NZ_BMMN01000002.1"/>
</dbReference>
<dbReference type="Proteomes" id="UP000653480">
    <property type="component" value="Unassembled WGS sequence"/>
</dbReference>
<accession>A0A8H9GX02</accession>
<dbReference type="EMBL" id="BMMN01000002">
    <property type="protein sequence ID" value="GGO05740.1"/>
    <property type="molecule type" value="Genomic_DNA"/>
</dbReference>
<dbReference type="OrthoDB" id="3524223at2"/>
<protein>
    <submittedName>
        <fullName evidence="1">Uncharacterized protein</fullName>
    </submittedName>
</protein>
<gene>
    <name evidence="1" type="ORF">GCM10011574_17860</name>
</gene>
<evidence type="ECO:0000313" key="1">
    <source>
        <dbReference type="EMBL" id="GGO05740.1"/>
    </source>
</evidence>
<keyword evidence="2" id="KW-1185">Reference proteome</keyword>
<reference evidence="1" key="1">
    <citation type="journal article" date="2014" name="Int. J. Syst. Evol. Microbiol.">
        <title>Complete genome sequence of Corynebacterium casei LMG S-19264T (=DSM 44701T), isolated from a smear-ripened cheese.</title>
        <authorList>
            <consortium name="US DOE Joint Genome Institute (JGI-PGF)"/>
            <person name="Walter F."/>
            <person name="Albersmeier A."/>
            <person name="Kalinowski J."/>
            <person name="Ruckert C."/>
        </authorList>
    </citation>
    <scope>NUCLEOTIDE SEQUENCE</scope>
    <source>
        <strain evidence="1">CGMCC 4.7138</strain>
    </source>
</reference>
<dbReference type="AlphaFoldDB" id="A0A8H9GX02"/>
<evidence type="ECO:0000313" key="2">
    <source>
        <dbReference type="Proteomes" id="UP000653480"/>
    </source>
</evidence>
<reference evidence="1" key="2">
    <citation type="submission" date="2020-09" db="EMBL/GenBank/DDBJ databases">
        <authorList>
            <person name="Sun Q."/>
            <person name="Zhou Y."/>
        </authorList>
    </citation>
    <scope>NUCLEOTIDE SEQUENCE</scope>
    <source>
        <strain evidence="1">CGMCC 4.7138</strain>
    </source>
</reference>
<proteinExistence type="predicted"/>
<name>A0A8H9GX02_9ACTN</name>
<sequence length="257" mass="27178">MSRFTEELRDPWALLLGATAAGAAWAVGVPPVGVPVAGVAVWLIKAFASAWQSTGGESRTEPARPVAAGSAVTPGSAEEAWLRRAERAAASFADLTASMRGQLLLDRIAAMRPQVDDTVGTLRRLAGHASVTASALARFDPRFLEQERVRLAQARQTARQEVAGDLDRSIAALDAQREVYDRLSGARERVLARLQSGAISLEGLVARAVEISAMTTASDGVGVGDGAHALDELTSELDLTRQSLHEVEKAARHDIGP</sequence>
<organism evidence="1 2">
    <name type="scientific">Microbispora bryophytorum</name>
    <dbReference type="NCBI Taxonomy" id="1460882"/>
    <lineage>
        <taxon>Bacteria</taxon>
        <taxon>Bacillati</taxon>
        <taxon>Actinomycetota</taxon>
        <taxon>Actinomycetes</taxon>
        <taxon>Streptosporangiales</taxon>
        <taxon>Streptosporangiaceae</taxon>
        <taxon>Microbispora</taxon>
    </lineage>
</organism>
<comment type="caution">
    <text evidence="1">The sequence shown here is derived from an EMBL/GenBank/DDBJ whole genome shotgun (WGS) entry which is preliminary data.</text>
</comment>